<reference evidence="7 8" key="1">
    <citation type="journal article" date="2021" name="Nat. Plants">
        <title>The Taxus genome provides insights into paclitaxel biosynthesis.</title>
        <authorList>
            <person name="Xiong X."/>
            <person name="Gou J."/>
            <person name="Liao Q."/>
            <person name="Li Y."/>
            <person name="Zhou Q."/>
            <person name="Bi G."/>
            <person name="Li C."/>
            <person name="Du R."/>
            <person name="Wang X."/>
            <person name="Sun T."/>
            <person name="Guo L."/>
            <person name="Liang H."/>
            <person name="Lu P."/>
            <person name="Wu Y."/>
            <person name="Zhang Z."/>
            <person name="Ro D.K."/>
            <person name="Shang Y."/>
            <person name="Huang S."/>
            <person name="Yan J."/>
        </authorList>
    </citation>
    <scope>NUCLEOTIDE SEQUENCE [LARGE SCALE GENOMIC DNA]</scope>
    <source>
        <strain evidence="7">Ta-2019</strain>
    </source>
</reference>
<comment type="caution">
    <text evidence="7">The sequence shown here is derived from an EMBL/GenBank/DDBJ whole genome shotgun (WGS) entry which is preliminary data.</text>
</comment>
<dbReference type="PANTHER" id="PTHR23111">
    <property type="entry name" value="ZINC FINGER PROTEIN"/>
    <property type="match status" value="1"/>
</dbReference>
<feature type="compositionally biased region" description="Acidic residues" evidence="5">
    <location>
        <begin position="664"/>
        <end position="683"/>
    </location>
</feature>
<feature type="compositionally biased region" description="Basic and acidic residues" evidence="5">
    <location>
        <begin position="846"/>
        <end position="863"/>
    </location>
</feature>
<feature type="compositionally biased region" description="Basic and acidic residues" evidence="5">
    <location>
        <begin position="627"/>
        <end position="649"/>
    </location>
</feature>
<evidence type="ECO:0000256" key="1">
    <source>
        <dbReference type="ARBA" id="ARBA00022723"/>
    </source>
</evidence>
<dbReference type="OMA" id="KSDWGAS"/>
<dbReference type="Gene3D" id="4.10.1060.10">
    <property type="entry name" value="Zinc finger, RanBP2-type"/>
    <property type="match status" value="2"/>
</dbReference>
<feature type="compositionally biased region" description="Polar residues" evidence="5">
    <location>
        <begin position="607"/>
        <end position="626"/>
    </location>
</feature>
<feature type="compositionally biased region" description="Basic and acidic residues" evidence="5">
    <location>
        <begin position="808"/>
        <end position="830"/>
    </location>
</feature>
<protein>
    <recommendedName>
        <fullName evidence="6">RanBP2-type domain-containing protein</fullName>
    </recommendedName>
</protein>
<gene>
    <name evidence="7" type="ORF">KI387_000470</name>
</gene>
<dbReference type="GO" id="GO:0003729">
    <property type="term" value="F:mRNA binding"/>
    <property type="evidence" value="ECO:0007669"/>
    <property type="project" value="TreeGrafter"/>
</dbReference>
<feature type="region of interest" description="Disordered" evidence="5">
    <location>
        <begin position="349"/>
        <end position="369"/>
    </location>
</feature>
<dbReference type="PANTHER" id="PTHR23111:SF29">
    <property type="entry name" value="OS07G0404300 PROTEIN"/>
    <property type="match status" value="1"/>
</dbReference>
<dbReference type="SMART" id="SM00547">
    <property type="entry name" value="ZnF_RBZ"/>
    <property type="match status" value="2"/>
</dbReference>
<feature type="region of interest" description="Disordered" evidence="5">
    <location>
        <begin position="536"/>
        <end position="590"/>
    </location>
</feature>
<keyword evidence="1" id="KW-0479">Metal-binding</keyword>
<dbReference type="EMBL" id="JAHRHJ020000001">
    <property type="protein sequence ID" value="KAH9328362.1"/>
    <property type="molecule type" value="Genomic_DNA"/>
</dbReference>
<accession>A0AA38GSJ6</accession>
<dbReference type="Proteomes" id="UP000824469">
    <property type="component" value="Unassembled WGS sequence"/>
</dbReference>
<keyword evidence="8" id="KW-1185">Reference proteome</keyword>
<feature type="domain" description="RanBP2-type" evidence="6">
    <location>
        <begin position="425"/>
        <end position="454"/>
    </location>
</feature>
<feature type="region of interest" description="Disordered" evidence="5">
    <location>
        <begin position="607"/>
        <end position="908"/>
    </location>
</feature>
<sequence>MGTAKLAFMLAKYNRNHLLKFLTRPYHGFLTRTTRTIATNAAAEEPPPNNIQEEGLGARLSFVVQELENIQKQKAEKIAAHEKLRLWRDKNTNILNTSSSTNTNVDGSVEMGFQIEKDLVEAGQGFDIQLAVTTSPGEIAHPWPEWIDLMERLVKQRYFDKTRFRNGDGDDDIVEKLSGGECSSSVSSMDDENLAVLDGDFDVFKDINSVRKAFLDFGRDRYDILRSLSRKDIQILVGFGCPSLDKKVVLSGKRLRAYVHLDEGDVCSSCKLRNSCPTAYVAPCKEDFEARTMDVMRILMIFGLDPLINSAENKLHKQKAVKTAICSLLKEVFRLSAAPLDPNFPKPVFIRPPPKVKEPQPPPRKRVGRNDVEMKKGDWLCPKLSKANFILLGDPDLIIRCDFLNFAKNNLCLQCEAERPKRLLNPGEWECPGCNFLNYRRNMTCYNCDRKRPEDEYIKNLGQGRDVNDSQQSRYPNARLERPLSMISSSKAWNDDFDDDESDGADVAAFEYGDSSKNLEGPLMNVNRERRKDGCFDEDSFDFDNLPMHGRERVKRQNKSEGQEQEQNVTDLKMDMRPVSPNDRVKAFNDFGDFDEDEQKDAANCSLNEIQSNRSYARANTPSTSPRRNERGDDSDEHLKGYQRKDSQSFRRTLQRGRSKETYESSDEDNDEDSSDLESDDEGMEWKDNKGRSVGKRGGAWNKTGKRGSFEEDPNESDDEVPHLSRQNRNRGKDARFSGRDTSFSSRGRKGFKNEYDFESDCGAKRNRGSVTGHKGAEKNWDGRVQDDSSRQRQHNSDRGETLFGPREGGRLKRESGFEGEPRNERKFGKTDGYMGSAGPQNSSRHRNDFLKESPRSGRETSFRSRGGRMQSNYDFDKPDEKKYNGRSNESKRNGKRGRGRKERGDIF</sequence>
<evidence type="ECO:0000256" key="4">
    <source>
        <dbReference type="PROSITE-ProRule" id="PRU00322"/>
    </source>
</evidence>
<keyword evidence="2 4" id="KW-0863">Zinc-finger</keyword>
<evidence type="ECO:0000256" key="5">
    <source>
        <dbReference type="SAM" id="MobiDB-lite"/>
    </source>
</evidence>
<evidence type="ECO:0000256" key="3">
    <source>
        <dbReference type="ARBA" id="ARBA00022833"/>
    </source>
</evidence>
<dbReference type="PROSITE" id="PS50199">
    <property type="entry name" value="ZF_RANBP2_2"/>
    <property type="match status" value="1"/>
</dbReference>
<dbReference type="GO" id="GO:0008270">
    <property type="term" value="F:zinc ion binding"/>
    <property type="evidence" value="ECO:0007669"/>
    <property type="project" value="UniProtKB-KW"/>
</dbReference>
<organism evidence="7 8">
    <name type="scientific">Taxus chinensis</name>
    <name type="common">Chinese yew</name>
    <name type="synonym">Taxus wallichiana var. chinensis</name>
    <dbReference type="NCBI Taxonomy" id="29808"/>
    <lineage>
        <taxon>Eukaryota</taxon>
        <taxon>Viridiplantae</taxon>
        <taxon>Streptophyta</taxon>
        <taxon>Embryophyta</taxon>
        <taxon>Tracheophyta</taxon>
        <taxon>Spermatophyta</taxon>
        <taxon>Pinopsida</taxon>
        <taxon>Pinidae</taxon>
        <taxon>Conifers II</taxon>
        <taxon>Cupressales</taxon>
        <taxon>Taxaceae</taxon>
        <taxon>Taxus</taxon>
    </lineage>
</organism>
<proteinExistence type="predicted"/>
<dbReference type="PROSITE" id="PS01358">
    <property type="entry name" value="ZF_RANBP2_1"/>
    <property type="match status" value="1"/>
</dbReference>
<evidence type="ECO:0000313" key="8">
    <source>
        <dbReference type="Proteomes" id="UP000824469"/>
    </source>
</evidence>
<evidence type="ECO:0000313" key="7">
    <source>
        <dbReference type="EMBL" id="KAH9328362.1"/>
    </source>
</evidence>
<feature type="compositionally biased region" description="Basic and acidic residues" evidence="5">
    <location>
        <begin position="775"/>
        <end position="801"/>
    </location>
</feature>
<keyword evidence="3" id="KW-0862">Zinc</keyword>
<dbReference type="InterPro" id="IPR001876">
    <property type="entry name" value="Znf_RanBP2"/>
</dbReference>
<name>A0AA38GSJ6_TAXCH</name>
<dbReference type="GO" id="GO:0005737">
    <property type="term" value="C:cytoplasm"/>
    <property type="evidence" value="ECO:0007669"/>
    <property type="project" value="TreeGrafter"/>
</dbReference>
<feature type="compositionally biased region" description="Basic and acidic residues" evidence="5">
    <location>
        <begin position="875"/>
        <end position="893"/>
    </location>
</feature>
<evidence type="ECO:0000256" key="2">
    <source>
        <dbReference type="ARBA" id="ARBA00022771"/>
    </source>
</evidence>
<evidence type="ECO:0000259" key="6">
    <source>
        <dbReference type="PROSITE" id="PS50199"/>
    </source>
</evidence>
<dbReference type="AlphaFoldDB" id="A0AA38GSJ6"/>